<comment type="caution">
    <text evidence="1">The sequence shown here is derived from an EMBL/GenBank/DDBJ whole genome shotgun (WGS) entry which is preliminary data.</text>
</comment>
<organism evidence="1 2">
    <name type="scientific">Hypsizygus marmoreus</name>
    <name type="common">White beech mushroom</name>
    <name type="synonym">Agaricus marmoreus</name>
    <dbReference type="NCBI Taxonomy" id="39966"/>
    <lineage>
        <taxon>Eukaryota</taxon>
        <taxon>Fungi</taxon>
        <taxon>Dikarya</taxon>
        <taxon>Basidiomycota</taxon>
        <taxon>Agaricomycotina</taxon>
        <taxon>Agaricomycetes</taxon>
        <taxon>Agaricomycetidae</taxon>
        <taxon>Agaricales</taxon>
        <taxon>Tricholomatineae</taxon>
        <taxon>Lyophyllaceae</taxon>
        <taxon>Hypsizygus</taxon>
    </lineage>
</organism>
<reference evidence="1" key="1">
    <citation type="submission" date="2018-04" db="EMBL/GenBank/DDBJ databases">
        <title>Whole genome sequencing of Hypsizygus marmoreus.</title>
        <authorList>
            <person name="Choi I.-G."/>
            <person name="Min B."/>
            <person name="Kim J.-G."/>
            <person name="Kim S."/>
            <person name="Oh Y.-L."/>
            <person name="Kong W.-S."/>
            <person name="Park H."/>
            <person name="Jeong J."/>
            <person name="Song E.-S."/>
        </authorList>
    </citation>
    <scope>NUCLEOTIDE SEQUENCE [LARGE SCALE GENOMIC DNA]</scope>
    <source>
        <strain evidence="1">51987-8</strain>
    </source>
</reference>
<protein>
    <submittedName>
        <fullName evidence="1">Uncharacterized protein</fullName>
    </submittedName>
</protein>
<dbReference type="Proteomes" id="UP000076154">
    <property type="component" value="Unassembled WGS sequence"/>
</dbReference>
<dbReference type="AlphaFoldDB" id="A0A369JP46"/>
<accession>A0A369JP46</accession>
<evidence type="ECO:0000313" key="2">
    <source>
        <dbReference type="Proteomes" id="UP000076154"/>
    </source>
</evidence>
<sequence length="197" mass="21939">MRYVRNLLCDLPESVPPYDEDFPHIQHLTPLTHRIRYTRNLLSSISASASALHTGTMRDAGGGPLDISLLQLLTSQSMNAVLLKAPQWCTGIRICSSCECVLVLSLLPSLFLMIHRLFNDSNALKIFFESHVQVSASAPAYQHTQRIRYTQKLFSGISALVPPYDAGCRIMIQNDNKLELITLLIQALAISQWSTGT</sequence>
<keyword evidence="2" id="KW-1185">Reference proteome</keyword>
<dbReference type="InParanoid" id="A0A369JP46"/>
<dbReference type="EMBL" id="LUEZ02000058">
    <property type="protein sequence ID" value="RDB20556.1"/>
    <property type="molecule type" value="Genomic_DNA"/>
</dbReference>
<name>A0A369JP46_HYPMA</name>
<evidence type="ECO:0000313" key="1">
    <source>
        <dbReference type="EMBL" id="RDB20556.1"/>
    </source>
</evidence>
<gene>
    <name evidence="1" type="ORF">Hypma_012117</name>
</gene>
<proteinExistence type="predicted"/>